<dbReference type="PANTHER" id="PTHR43706:SF47">
    <property type="entry name" value="EXTERNAL NADH-UBIQUINONE OXIDOREDUCTASE 1, MITOCHONDRIAL-RELATED"/>
    <property type="match status" value="1"/>
</dbReference>
<dbReference type="GO" id="GO:0050136">
    <property type="term" value="F:NADH dehydrogenase (quinone) (non-electrogenic) activity"/>
    <property type="evidence" value="ECO:0007669"/>
    <property type="project" value="UniProtKB-EC"/>
</dbReference>
<evidence type="ECO:0000256" key="6">
    <source>
        <dbReference type="ARBA" id="ARBA00023002"/>
    </source>
</evidence>
<sequence length="426" mass="46051">MSRVVIVGAGFAGLWAARTLAAAGADATLVDRNNYHTFLPLLYQVAAAEVEPEHIAYPARGIFRRRRGIRFVMAEVRGADLDRRVLFTDGPALAYDHLLLAPGSVPRFHGIPGADAHCFQLKELEQGIELRNHILTCFERAAVTPEAKTRTRLLTFVIIGGGPTGVEYAGALAELVRGPLAKDFPDLDPGAARVVLLEATDGLLPGYPEKLGRYAARRLRRIGVEVRLGAAVTRVDPDGIELAGAPRLATETVVWSAGVRGHPLAGALGLPVTPDGRVEVLPTLQVPGRLEVFVAGDLCGWKGPDGRPLPLVAPAAVQQGRAAAANILRLARGETPVPFRYRDKGAMAVVGRGAAVVRIGRWAIAGLPAWLLWLFVHILYLVGFRNRLAVLLDWTQDYLFLDRAVRLILPRRPQAEKRSGGRRSGT</sequence>
<evidence type="ECO:0000259" key="11">
    <source>
        <dbReference type="Pfam" id="PF07992"/>
    </source>
</evidence>
<dbReference type="InterPro" id="IPR045024">
    <property type="entry name" value="NDH-2"/>
</dbReference>
<proteinExistence type="inferred from homology"/>
<evidence type="ECO:0000256" key="10">
    <source>
        <dbReference type="SAM" id="SignalP"/>
    </source>
</evidence>
<dbReference type="InterPro" id="IPR023753">
    <property type="entry name" value="FAD/NAD-binding_dom"/>
</dbReference>
<feature type="chain" id="PRO_5026717056" description="NADH:ubiquinone reductase (non-electrogenic)" evidence="10">
    <location>
        <begin position="22"/>
        <end position="426"/>
    </location>
</feature>
<dbReference type="Pfam" id="PF07992">
    <property type="entry name" value="Pyr_redox_2"/>
    <property type="match status" value="1"/>
</dbReference>
<keyword evidence="9" id="KW-1133">Transmembrane helix</keyword>
<feature type="domain" description="FAD/NAD(P)-binding" evidence="11">
    <location>
        <begin position="3"/>
        <end position="320"/>
    </location>
</feature>
<dbReference type="InterPro" id="IPR054585">
    <property type="entry name" value="NDH2-like_C"/>
</dbReference>
<dbReference type="PRINTS" id="PR00368">
    <property type="entry name" value="FADPNR"/>
</dbReference>
<evidence type="ECO:0000313" key="13">
    <source>
        <dbReference type="EMBL" id="NDY42116.1"/>
    </source>
</evidence>
<evidence type="ECO:0000313" key="14">
    <source>
        <dbReference type="Proteomes" id="UP000469346"/>
    </source>
</evidence>
<protein>
    <recommendedName>
        <fullName evidence="2">NADH:ubiquinone reductase (non-electrogenic)</fullName>
        <ecNumber evidence="2">1.6.5.9</ecNumber>
    </recommendedName>
</protein>
<feature type="signal peptide" evidence="10">
    <location>
        <begin position="1"/>
        <end position="21"/>
    </location>
</feature>
<gene>
    <name evidence="13" type="ORF">G3N55_04545</name>
</gene>
<keyword evidence="14" id="KW-1185">Reference proteome</keyword>
<reference evidence="13 14" key="1">
    <citation type="submission" date="2020-02" db="EMBL/GenBank/DDBJ databases">
        <title>Comparative genomics of sulfur disproportionating microorganisms.</title>
        <authorList>
            <person name="Ward L.M."/>
            <person name="Bertran E."/>
            <person name="Johnston D.T."/>
        </authorList>
    </citation>
    <scope>NUCLEOTIDE SEQUENCE [LARGE SCALE GENOMIC DNA]</scope>
    <source>
        <strain evidence="13 14">DSM 100025</strain>
    </source>
</reference>
<keyword evidence="9" id="KW-0472">Membrane</keyword>
<dbReference type="InterPro" id="IPR036188">
    <property type="entry name" value="FAD/NAD-bd_sf"/>
</dbReference>
<keyword evidence="4" id="KW-0274">FAD</keyword>
<keyword evidence="6" id="KW-0560">Oxidoreductase</keyword>
<keyword evidence="5" id="KW-0809">Transit peptide</keyword>
<keyword evidence="7" id="KW-0520">NAD</keyword>
<evidence type="ECO:0000256" key="9">
    <source>
        <dbReference type="SAM" id="Phobius"/>
    </source>
</evidence>
<dbReference type="Pfam" id="PF22366">
    <property type="entry name" value="NDH2_C"/>
    <property type="match status" value="1"/>
</dbReference>
<name>A0A6N9TUD6_DISTH</name>
<organism evidence="13 14">
    <name type="scientific">Dissulfurirhabdus thermomarina</name>
    <dbReference type="NCBI Taxonomy" id="1765737"/>
    <lineage>
        <taxon>Bacteria</taxon>
        <taxon>Deltaproteobacteria</taxon>
        <taxon>Dissulfurirhabdaceae</taxon>
        <taxon>Dissulfurirhabdus</taxon>
    </lineage>
</organism>
<evidence type="ECO:0000256" key="4">
    <source>
        <dbReference type="ARBA" id="ARBA00022827"/>
    </source>
</evidence>
<comment type="similarity">
    <text evidence="1">Belongs to the NADH dehydrogenase family.</text>
</comment>
<comment type="caution">
    <text evidence="13">The sequence shown here is derived from an EMBL/GenBank/DDBJ whole genome shotgun (WGS) entry which is preliminary data.</text>
</comment>
<evidence type="ECO:0000256" key="5">
    <source>
        <dbReference type="ARBA" id="ARBA00022946"/>
    </source>
</evidence>
<evidence type="ECO:0000256" key="2">
    <source>
        <dbReference type="ARBA" id="ARBA00012637"/>
    </source>
</evidence>
<evidence type="ECO:0000256" key="7">
    <source>
        <dbReference type="ARBA" id="ARBA00023027"/>
    </source>
</evidence>
<evidence type="ECO:0000256" key="3">
    <source>
        <dbReference type="ARBA" id="ARBA00022630"/>
    </source>
</evidence>
<dbReference type="RefSeq" id="WP_163298263.1">
    <property type="nucleotide sequence ID" value="NZ_JAAGRR010000035.1"/>
</dbReference>
<dbReference type="Proteomes" id="UP000469346">
    <property type="component" value="Unassembled WGS sequence"/>
</dbReference>
<dbReference type="PRINTS" id="PR00411">
    <property type="entry name" value="PNDRDTASEI"/>
</dbReference>
<comment type="catalytic activity">
    <reaction evidence="8">
        <text>a quinone + NADH + H(+) = a quinol + NAD(+)</text>
        <dbReference type="Rhea" id="RHEA:46160"/>
        <dbReference type="ChEBI" id="CHEBI:15378"/>
        <dbReference type="ChEBI" id="CHEBI:24646"/>
        <dbReference type="ChEBI" id="CHEBI:57540"/>
        <dbReference type="ChEBI" id="CHEBI:57945"/>
        <dbReference type="ChEBI" id="CHEBI:132124"/>
        <dbReference type="EC" id="1.6.5.9"/>
    </reaction>
</comment>
<dbReference type="PANTHER" id="PTHR43706">
    <property type="entry name" value="NADH DEHYDROGENASE"/>
    <property type="match status" value="1"/>
</dbReference>
<evidence type="ECO:0000256" key="1">
    <source>
        <dbReference type="ARBA" id="ARBA00005272"/>
    </source>
</evidence>
<keyword evidence="9" id="KW-0812">Transmembrane</keyword>
<dbReference type="SUPFAM" id="SSF51905">
    <property type="entry name" value="FAD/NAD(P)-binding domain"/>
    <property type="match status" value="1"/>
</dbReference>
<feature type="domain" description="External alternative NADH-ubiquinone oxidoreductase-like C-terminal" evidence="12">
    <location>
        <begin position="344"/>
        <end position="400"/>
    </location>
</feature>
<accession>A0A6N9TUD6</accession>
<dbReference type="EMBL" id="JAAGRR010000035">
    <property type="protein sequence ID" value="NDY42116.1"/>
    <property type="molecule type" value="Genomic_DNA"/>
</dbReference>
<dbReference type="EC" id="1.6.5.9" evidence="2"/>
<feature type="transmembrane region" description="Helical" evidence="9">
    <location>
        <begin position="362"/>
        <end position="382"/>
    </location>
</feature>
<keyword evidence="10" id="KW-0732">Signal</keyword>
<dbReference type="Gene3D" id="3.50.50.100">
    <property type="match status" value="1"/>
</dbReference>
<evidence type="ECO:0000259" key="12">
    <source>
        <dbReference type="Pfam" id="PF22366"/>
    </source>
</evidence>
<keyword evidence="3" id="KW-0285">Flavoprotein</keyword>
<dbReference type="AlphaFoldDB" id="A0A6N9TUD6"/>
<evidence type="ECO:0000256" key="8">
    <source>
        <dbReference type="ARBA" id="ARBA00047599"/>
    </source>
</evidence>